<evidence type="ECO:0000313" key="4">
    <source>
        <dbReference type="Proteomes" id="UP000233551"/>
    </source>
</evidence>
<organism evidence="3 4">
    <name type="scientific">Punica granatum</name>
    <name type="common">Pomegranate</name>
    <dbReference type="NCBI Taxonomy" id="22663"/>
    <lineage>
        <taxon>Eukaryota</taxon>
        <taxon>Viridiplantae</taxon>
        <taxon>Streptophyta</taxon>
        <taxon>Embryophyta</taxon>
        <taxon>Tracheophyta</taxon>
        <taxon>Spermatophyta</taxon>
        <taxon>Magnoliopsida</taxon>
        <taxon>eudicotyledons</taxon>
        <taxon>Gunneridae</taxon>
        <taxon>Pentapetalae</taxon>
        <taxon>rosids</taxon>
        <taxon>malvids</taxon>
        <taxon>Myrtales</taxon>
        <taxon>Lythraceae</taxon>
        <taxon>Punica</taxon>
    </lineage>
</organism>
<evidence type="ECO:0000313" key="3">
    <source>
        <dbReference type="EMBL" id="PKI36617.1"/>
    </source>
</evidence>
<dbReference type="PROSITE" id="PS50294">
    <property type="entry name" value="WD_REPEATS_REGION"/>
    <property type="match status" value="1"/>
</dbReference>
<accession>A0A2I0HY39</accession>
<dbReference type="EMBL" id="PGOL01004760">
    <property type="protein sequence ID" value="PKI36617.1"/>
    <property type="molecule type" value="Genomic_DNA"/>
</dbReference>
<feature type="domain" description="DUF2415" evidence="2">
    <location>
        <begin position="215"/>
        <end position="251"/>
    </location>
</feature>
<dbReference type="Pfam" id="PF00400">
    <property type="entry name" value="WD40"/>
    <property type="match status" value="1"/>
</dbReference>
<dbReference type="InterPro" id="IPR036322">
    <property type="entry name" value="WD40_repeat_dom_sf"/>
</dbReference>
<dbReference type="InterPro" id="IPR015943">
    <property type="entry name" value="WD40/YVTN_repeat-like_dom_sf"/>
</dbReference>
<dbReference type="SMART" id="SM00320">
    <property type="entry name" value="WD40"/>
    <property type="match status" value="3"/>
</dbReference>
<dbReference type="AlphaFoldDB" id="A0A2I0HY39"/>
<proteinExistence type="predicted"/>
<dbReference type="Gene3D" id="2.130.10.10">
    <property type="entry name" value="YVTN repeat-like/Quinoprotein amine dehydrogenase"/>
    <property type="match status" value="1"/>
</dbReference>
<dbReference type="SUPFAM" id="SSF50978">
    <property type="entry name" value="WD40 repeat-like"/>
    <property type="match status" value="1"/>
</dbReference>
<dbReference type="PROSITE" id="PS50082">
    <property type="entry name" value="WD_REPEATS_2"/>
    <property type="match status" value="1"/>
</dbReference>
<evidence type="ECO:0000259" key="2">
    <source>
        <dbReference type="Pfam" id="PF10313"/>
    </source>
</evidence>
<sequence length="285" mass="32195">MSNFSIIHWSSLTCKKTEVLDVYRHVAPCEKHPGSLLEGFAQTQVSTLAVRDKFLIAGGFQGELICKHLDRPGVSFCSRTTYDDNAITNAVEIYDRPSGAVHFMVSNNDCGVRDFDMERFTLCKHFNYPWPVNHTSMSPDGKLFVIVGDDPDGMLVDPQTGKMVMPLKGHLDFSFASSWHPDGRIFATGNQDKTCRVWDVRNLSKSLAVLKGNIGAIRSLRFSSDGQFMAMAEPADFVHVYDVKNGFEEEQEVDFFGEISVWDRTYGSLLQYNRSRKYSYLDSLL</sequence>
<dbReference type="InterPro" id="IPR001680">
    <property type="entry name" value="WD40_rpt"/>
</dbReference>
<dbReference type="PANTHER" id="PTHR43991:SF42">
    <property type="entry name" value="TRANSCRIPTION FACTOR WD40-LIKE FAMILY-RELATED"/>
    <property type="match status" value="1"/>
</dbReference>
<protein>
    <recommendedName>
        <fullName evidence="2">DUF2415 domain-containing protein</fullName>
    </recommendedName>
</protein>
<dbReference type="Pfam" id="PF10313">
    <property type="entry name" value="DUF2415"/>
    <property type="match status" value="1"/>
</dbReference>
<dbReference type="FunFam" id="2.130.10.10:FF:000637">
    <property type="entry name" value="WD-40 repeat family protein"/>
    <property type="match status" value="1"/>
</dbReference>
<dbReference type="PANTHER" id="PTHR43991">
    <property type="entry name" value="WD REPEAT PROTEIN (AFU_ORTHOLOGUE AFUA_8G05640)-RELATED"/>
    <property type="match status" value="1"/>
</dbReference>
<dbReference type="Proteomes" id="UP000233551">
    <property type="component" value="Unassembled WGS sequence"/>
</dbReference>
<comment type="caution">
    <text evidence="3">The sequence shown here is derived from an EMBL/GenBank/DDBJ whole genome shotgun (WGS) entry which is preliminary data.</text>
</comment>
<keyword evidence="4" id="KW-1185">Reference proteome</keyword>
<name>A0A2I0HY39_PUNGR</name>
<gene>
    <name evidence="3" type="ORF">CRG98_042990</name>
</gene>
<keyword evidence="1" id="KW-0853">WD repeat</keyword>
<evidence type="ECO:0000256" key="1">
    <source>
        <dbReference type="PROSITE-ProRule" id="PRU00221"/>
    </source>
</evidence>
<dbReference type="InterPro" id="IPR019417">
    <property type="entry name" value="DUF2415"/>
</dbReference>
<feature type="repeat" description="WD" evidence="1">
    <location>
        <begin position="167"/>
        <end position="208"/>
    </location>
</feature>
<reference evidence="3 4" key="1">
    <citation type="submission" date="2017-11" db="EMBL/GenBank/DDBJ databases">
        <title>De-novo sequencing of pomegranate (Punica granatum L.) genome.</title>
        <authorList>
            <person name="Akparov Z."/>
            <person name="Amiraslanov A."/>
            <person name="Hajiyeva S."/>
            <person name="Abbasov M."/>
            <person name="Kaur K."/>
            <person name="Hamwieh A."/>
            <person name="Solovyev V."/>
            <person name="Salamov A."/>
            <person name="Braich B."/>
            <person name="Kosarev P."/>
            <person name="Mahmoud A."/>
            <person name="Hajiyev E."/>
            <person name="Babayeva S."/>
            <person name="Izzatullayeva V."/>
            <person name="Mammadov A."/>
            <person name="Mammadov A."/>
            <person name="Sharifova S."/>
            <person name="Ojaghi J."/>
            <person name="Eynullazada K."/>
            <person name="Bayramov B."/>
            <person name="Abdulazimova A."/>
            <person name="Shahmuradov I."/>
        </authorList>
    </citation>
    <scope>NUCLEOTIDE SEQUENCE [LARGE SCALE GENOMIC DNA]</scope>
    <source>
        <strain evidence="4">cv. AG2017</strain>
        <tissue evidence="3">Leaf</tissue>
    </source>
</reference>
<dbReference type="STRING" id="22663.A0A2I0HY39"/>